<dbReference type="PANTHER" id="PTHR10000">
    <property type="entry name" value="PHOSPHOSERINE PHOSPHATASE"/>
    <property type="match status" value="1"/>
</dbReference>
<evidence type="ECO:0000313" key="2">
    <source>
        <dbReference type="Proteomes" id="UP000261704"/>
    </source>
</evidence>
<name>A0A347UEN6_9RHOB</name>
<dbReference type="EMBL" id="CP032125">
    <property type="protein sequence ID" value="AXX97314.1"/>
    <property type="molecule type" value="Genomic_DNA"/>
</dbReference>
<dbReference type="InterPro" id="IPR006379">
    <property type="entry name" value="HAD-SF_hydro_IIB"/>
</dbReference>
<dbReference type="PANTHER" id="PTHR10000:SF8">
    <property type="entry name" value="HAD SUPERFAMILY HYDROLASE-LIKE, TYPE 3"/>
    <property type="match status" value="1"/>
</dbReference>
<protein>
    <submittedName>
        <fullName evidence="1">HAD family phosphatase</fullName>
    </submittedName>
</protein>
<proteinExistence type="predicted"/>
<evidence type="ECO:0000313" key="1">
    <source>
        <dbReference type="EMBL" id="AXX97314.1"/>
    </source>
</evidence>
<organism evidence="1 2">
    <name type="scientific">Profundibacter amoris</name>
    <dbReference type="NCBI Taxonomy" id="2171755"/>
    <lineage>
        <taxon>Bacteria</taxon>
        <taxon>Pseudomonadati</taxon>
        <taxon>Pseudomonadota</taxon>
        <taxon>Alphaproteobacteria</taxon>
        <taxon>Rhodobacterales</taxon>
        <taxon>Paracoccaceae</taxon>
        <taxon>Profundibacter</taxon>
    </lineage>
</organism>
<keyword evidence="2" id="KW-1185">Reference proteome</keyword>
<dbReference type="InterPro" id="IPR023214">
    <property type="entry name" value="HAD_sf"/>
</dbReference>
<reference evidence="1 2" key="1">
    <citation type="submission" date="2018-09" db="EMBL/GenBank/DDBJ databases">
        <title>Profundibacter amoris BAR1 gen. nov., sp. nov., a new member of the Roseobacter clade isolated at Lokis Castle Vent Field on the Arctic Mid-Oceanic Ridge.</title>
        <authorList>
            <person name="Le Moine Bauer S."/>
            <person name="Sjoeberg A.G."/>
            <person name="L'Haridon S."/>
            <person name="Stokke R."/>
            <person name="Roalkvam I."/>
            <person name="Steen I.H."/>
            <person name="Dahle H."/>
        </authorList>
    </citation>
    <scope>NUCLEOTIDE SEQUENCE [LARGE SCALE GENOMIC DNA]</scope>
    <source>
        <strain evidence="1 2">BAR1</strain>
    </source>
</reference>
<dbReference type="KEGG" id="pamo:BAR1_04830"/>
<dbReference type="AlphaFoldDB" id="A0A347UEN6"/>
<dbReference type="OrthoDB" id="5292903at2"/>
<dbReference type="SUPFAM" id="SSF56784">
    <property type="entry name" value="HAD-like"/>
    <property type="match status" value="1"/>
</dbReference>
<accession>A0A347UEN6</accession>
<dbReference type="GO" id="GO:0000287">
    <property type="term" value="F:magnesium ion binding"/>
    <property type="evidence" value="ECO:0007669"/>
    <property type="project" value="TreeGrafter"/>
</dbReference>
<gene>
    <name evidence="1" type="ORF">BAR1_04830</name>
</gene>
<dbReference type="GO" id="GO:0005829">
    <property type="term" value="C:cytosol"/>
    <property type="evidence" value="ECO:0007669"/>
    <property type="project" value="TreeGrafter"/>
</dbReference>
<dbReference type="Pfam" id="PF08282">
    <property type="entry name" value="Hydrolase_3"/>
    <property type="match status" value="2"/>
</dbReference>
<sequence length="259" mass="28109">MPRKCGWWRNNPVPKAIIFCDIDGCLNDGKHIGFDLDALAEVRQRIRALTDRGVILSLCTGRPQPYAEAMAQVLDLHTPFVCEYGAMVFDPETDEAISLLAPDDRAEIARLRQHLQTLVGDGNKHVLEPGKDFALSITGPGIVGAENAAIEAQMKAYQAKCDGFNVIWTYSISAIDIAPEGISKQTGAAYLLDRYGIDPSATYAIGDSIGDIPVLFFAHHALCPANAAPKVREICGFTAKHPTTRGVVEILDHILSKLA</sequence>
<dbReference type="Gene3D" id="3.40.50.1000">
    <property type="entry name" value="HAD superfamily/HAD-like"/>
    <property type="match status" value="1"/>
</dbReference>
<dbReference type="NCBIfam" id="TIGR01484">
    <property type="entry name" value="HAD-SF-IIB"/>
    <property type="match status" value="1"/>
</dbReference>
<dbReference type="InterPro" id="IPR036412">
    <property type="entry name" value="HAD-like_sf"/>
</dbReference>
<dbReference type="Proteomes" id="UP000261704">
    <property type="component" value="Chromosome"/>
</dbReference>
<dbReference type="GO" id="GO:0016791">
    <property type="term" value="F:phosphatase activity"/>
    <property type="evidence" value="ECO:0007669"/>
    <property type="project" value="TreeGrafter"/>
</dbReference>
<dbReference type="Gene3D" id="3.90.1070.10">
    <property type="match status" value="1"/>
</dbReference>